<gene>
    <name evidence="1" type="ORF">SAMN04488546_3905</name>
</gene>
<dbReference type="RefSeq" id="WP_091447023.1">
    <property type="nucleotide sequence ID" value="NZ_FOIE01000008.1"/>
</dbReference>
<organism evidence="1 2">
    <name type="scientific">Geodermatophilus poikilotrophus</name>
    <dbReference type="NCBI Taxonomy" id="1333667"/>
    <lineage>
        <taxon>Bacteria</taxon>
        <taxon>Bacillati</taxon>
        <taxon>Actinomycetota</taxon>
        <taxon>Actinomycetes</taxon>
        <taxon>Geodermatophilales</taxon>
        <taxon>Geodermatophilaceae</taxon>
        <taxon>Geodermatophilus</taxon>
    </lineage>
</organism>
<dbReference type="Proteomes" id="UP000198507">
    <property type="component" value="Unassembled WGS sequence"/>
</dbReference>
<accession>A0A1I0HLE6</accession>
<proteinExistence type="predicted"/>
<evidence type="ECO:0000313" key="2">
    <source>
        <dbReference type="Proteomes" id="UP000198507"/>
    </source>
</evidence>
<protein>
    <recommendedName>
        <fullName evidence="3">Asp23 family, cell envelope-related function</fullName>
    </recommendedName>
</protein>
<dbReference type="AlphaFoldDB" id="A0A1I0HLE6"/>
<sequence length="111" mass="10952">MTSGAGSAASTDADAIAAAVLTAPAVTALHAGGLRPVVTLLPGRRVDGVQVTDERVTVSVVVAQGVPIPALTDQVRARVAPLAGGRPVDVHVADLQPAAEERPALPPGPSA</sequence>
<name>A0A1I0HLE6_9ACTN</name>
<evidence type="ECO:0000313" key="1">
    <source>
        <dbReference type="EMBL" id="SET83904.1"/>
    </source>
</evidence>
<dbReference type="EMBL" id="FOIE01000008">
    <property type="protein sequence ID" value="SET83904.1"/>
    <property type="molecule type" value="Genomic_DNA"/>
</dbReference>
<dbReference type="OrthoDB" id="5195799at2"/>
<reference evidence="2" key="1">
    <citation type="submission" date="2016-10" db="EMBL/GenBank/DDBJ databases">
        <authorList>
            <person name="Varghese N."/>
            <person name="Submissions S."/>
        </authorList>
    </citation>
    <scope>NUCLEOTIDE SEQUENCE [LARGE SCALE GENOMIC DNA]</scope>
    <source>
        <strain evidence="2">DSM 44209</strain>
    </source>
</reference>
<evidence type="ECO:0008006" key="3">
    <source>
        <dbReference type="Google" id="ProtNLM"/>
    </source>
</evidence>
<keyword evidence="2" id="KW-1185">Reference proteome</keyword>